<evidence type="ECO:0000313" key="4">
    <source>
        <dbReference type="Proteomes" id="UP000239724"/>
    </source>
</evidence>
<gene>
    <name evidence="3" type="ORF">CCS01_23335</name>
</gene>
<dbReference type="PANTHER" id="PTHR12049:SF7">
    <property type="entry name" value="PROTEIN ARGININE METHYLTRANSFERASE NDUFAF7, MITOCHONDRIAL"/>
    <property type="match status" value="1"/>
</dbReference>
<dbReference type="EMBL" id="NHRY01000237">
    <property type="protein sequence ID" value="PPQ28826.1"/>
    <property type="molecule type" value="Genomic_DNA"/>
</dbReference>
<dbReference type="InterPro" id="IPR029063">
    <property type="entry name" value="SAM-dependent_MTases_sf"/>
</dbReference>
<keyword evidence="1 3" id="KW-0489">Methyltransferase</keyword>
<evidence type="ECO:0000313" key="3">
    <source>
        <dbReference type="EMBL" id="PPQ28826.1"/>
    </source>
</evidence>
<dbReference type="PANTHER" id="PTHR12049">
    <property type="entry name" value="PROTEIN ARGININE METHYLTRANSFERASE NDUFAF7, MITOCHONDRIAL"/>
    <property type="match status" value="1"/>
</dbReference>
<dbReference type="RefSeq" id="WP_104521245.1">
    <property type="nucleotide sequence ID" value="NZ_NHRY01000237.1"/>
</dbReference>
<dbReference type="Pfam" id="PF02636">
    <property type="entry name" value="Methyltransf_28"/>
    <property type="match status" value="1"/>
</dbReference>
<organism evidence="3 4">
    <name type="scientific">Rhodopila globiformis</name>
    <name type="common">Rhodopseudomonas globiformis</name>
    <dbReference type="NCBI Taxonomy" id="1071"/>
    <lineage>
        <taxon>Bacteria</taxon>
        <taxon>Pseudomonadati</taxon>
        <taxon>Pseudomonadota</taxon>
        <taxon>Alphaproteobacteria</taxon>
        <taxon>Acetobacterales</taxon>
        <taxon>Acetobacteraceae</taxon>
        <taxon>Rhodopila</taxon>
    </lineage>
</organism>
<name>A0A2S6N2K3_RHOGL</name>
<comment type="caution">
    <text evidence="3">The sequence shown here is derived from an EMBL/GenBank/DDBJ whole genome shotgun (WGS) entry which is preliminary data.</text>
</comment>
<dbReference type="SUPFAM" id="SSF53335">
    <property type="entry name" value="S-adenosyl-L-methionine-dependent methyltransferases"/>
    <property type="match status" value="1"/>
</dbReference>
<evidence type="ECO:0000256" key="2">
    <source>
        <dbReference type="ARBA" id="ARBA00022679"/>
    </source>
</evidence>
<dbReference type="GO" id="GO:0032259">
    <property type="term" value="P:methylation"/>
    <property type="evidence" value="ECO:0007669"/>
    <property type="project" value="UniProtKB-KW"/>
</dbReference>
<dbReference type="OrthoDB" id="9794208at2"/>
<proteinExistence type="predicted"/>
<evidence type="ECO:0000256" key="1">
    <source>
        <dbReference type="ARBA" id="ARBA00022603"/>
    </source>
</evidence>
<dbReference type="Proteomes" id="UP000239724">
    <property type="component" value="Unassembled WGS sequence"/>
</dbReference>
<dbReference type="GO" id="GO:0035243">
    <property type="term" value="F:protein-arginine omega-N symmetric methyltransferase activity"/>
    <property type="evidence" value="ECO:0007669"/>
    <property type="project" value="TreeGrafter"/>
</dbReference>
<protein>
    <submittedName>
        <fullName evidence="3">Methyltransferase</fullName>
    </submittedName>
</protein>
<sequence>MSGEPERLDRFMARANAAYYATHDPFADFTTSPEISQVFGEIVGLWAAVAWQTLGRPDPVLLVEAGPGRGTLMADALRAVRKVMPGFAAALRVHLIETSPRLRAAQAARVPEASWHDSLETVPAAPMILVANEFLDALPIRQFVRRGDGWTERFVADGAWAEQPADAAAVPPGRDAAEGQVVEVNEPARAFVASVARRLRGHPGVGLFVDYGPARSTAGDSLQAIAGRKPAPPLSPLGSADLTAHVDFADMAAAARAAGAAAQGPVTQSEFLVALGVFQRTEALARGRTPEQVTALRQATQRLADPRAMGDLFKVLAVTSPGCPGLPGVAAG</sequence>
<dbReference type="InterPro" id="IPR003788">
    <property type="entry name" value="NDUFAF7"/>
</dbReference>
<dbReference type="AlphaFoldDB" id="A0A2S6N2K3"/>
<keyword evidence="4" id="KW-1185">Reference proteome</keyword>
<keyword evidence="2 3" id="KW-0808">Transferase</keyword>
<dbReference type="Gene3D" id="3.40.50.12710">
    <property type="match status" value="1"/>
</dbReference>
<dbReference type="InterPro" id="IPR038375">
    <property type="entry name" value="NDUFAF7_sf"/>
</dbReference>
<reference evidence="3 4" key="1">
    <citation type="journal article" date="2018" name="Arch. Microbiol.">
        <title>New insights into the metabolic potential of the phototrophic purple bacterium Rhodopila globiformis DSM 161(T) from its draft genome sequence and evidence for a vanadium-dependent nitrogenase.</title>
        <authorList>
            <person name="Imhoff J.F."/>
            <person name="Rahn T."/>
            <person name="Kunzel S."/>
            <person name="Neulinger S.C."/>
        </authorList>
    </citation>
    <scope>NUCLEOTIDE SEQUENCE [LARGE SCALE GENOMIC DNA]</scope>
    <source>
        <strain evidence="3 4">DSM 161</strain>
    </source>
</reference>
<accession>A0A2S6N2K3</accession>